<organism evidence="1 2">
    <name type="scientific">Elysia crispata</name>
    <name type="common">lettuce slug</name>
    <dbReference type="NCBI Taxonomy" id="231223"/>
    <lineage>
        <taxon>Eukaryota</taxon>
        <taxon>Metazoa</taxon>
        <taxon>Spiralia</taxon>
        <taxon>Lophotrochozoa</taxon>
        <taxon>Mollusca</taxon>
        <taxon>Gastropoda</taxon>
        <taxon>Heterobranchia</taxon>
        <taxon>Euthyneura</taxon>
        <taxon>Panpulmonata</taxon>
        <taxon>Sacoglossa</taxon>
        <taxon>Placobranchoidea</taxon>
        <taxon>Plakobranchidae</taxon>
        <taxon>Elysia</taxon>
    </lineage>
</organism>
<evidence type="ECO:0000313" key="2">
    <source>
        <dbReference type="Proteomes" id="UP001283361"/>
    </source>
</evidence>
<proteinExistence type="predicted"/>
<dbReference type="AlphaFoldDB" id="A0AAE0Z0R1"/>
<comment type="caution">
    <text evidence="1">The sequence shown here is derived from an EMBL/GenBank/DDBJ whole genome shotgun (WGS) entry which is preliminary data.</text>
</comment>
<protein>
    <submittedName>
        <fullName evidence="1">Uncharacterized protein</fullName>
    </submittedName>
</protein>
<keyword evidence="2" id="KW-1185">Reference proteome</keyword>
<accession>A0AAE0Z0R1</accession>
<evidence type="ECO:0000313" key="1">
    <source>
        <dbReference type="EMBL" id="KAK3760627.1"/>
    </source>
</evidence>
<dbReference type="EMBL" id="JAWDGP010004969">
    <property type="protein sequence ID" value="KAK3760627.1"/>
    <property type="molecule type" value="Genomic_DNA"/>
</dbReference>
<reference evidence="1" key="1">
    <citation type="journal article" date="2023" name="G3 (Bethesda)">
        <title>A reference genome for the long-term kleptoplast-retaining sea slug Elysia crispata morphotype clarki.</title>
        <authorList>
            <person name="Eastman K.E."/>
            <person name="Pendleton A.L."/>
            <person name="Shaikh M.A."/>
            <person name="Suttiyut T."/>
            <person name="Ogas R."/>
            <person name="Tomko P."/>
            <person name="Gavelis G."/>
            <person name="Widhalm J.R."/>
            <person name="Wisecaver J.H."/>
        </authorList>
    </citation>
    <scope>NUCLEOTIDE SEQUENCE</scope>
    <source>
        <strain evidence="1">ECLA1</strain>
    </source>
</reference>
<name>A0AAE0Z0R1_9GAST</name>
<sequence length="87" mass="9998">MEAGTDNHRELNETVTSFRQIAAEPIQCVPQPPTDHASVSTVELLKTIIAKIELNKSLRYDRTTAQEAKMVDFTQGFRLIRMRRRLI</sequence>
<dbReference type="Proteomes" id="UP001283361">
    <property type="component" value="Unassembled WGS sequence"/>
</dbReference>
<gene>
    <name evidence="1" type="ORF">RRG08_058625</name>
</gene>